<reference evidence="1 2" key="1">
    <citation type="submission" date="2017-05" db="EMBL/GenBank/DDBJ databases">
        <authorList>
            <person name="Varghese N."/>
            <person name="Submissions S."/>
        </authorList>
    </citation>
    <scope>NUCLEOTIDE SEQUENCE [LARGE SCALE GENOMIC DNA]</scope>
    <source>
        <strain evidence="1 2">DSM 18015</strain>
    </source>
</reference>
<dbReference type="RefSeq" id="WP_283417532.1">
    <property type="nucleotide sequence ID" value="NZ_FXUO01000007.1"/>
</dbReference>
<name>A0ABY1R4Q0_9FLAO</name>
<gene>
    <name evidence="1" type="ORF">SAMN05421679_107131</name>
</gene>
<keyword evidence="2" id="KW-1185">Reference proteome</keyword>
<organism evidence="1 2">
    <name type="scientific">Epilithonimonas pallida</name>
    <dbReference type="NCBI Taxonomy" id="373671"/>
    <lineage>
        <taxon>Bacteria</taxon>
        <taxon>Pseudomonadati</taxon>
        <taxon>Bacteroidota</taxon>
        <taxon>Flavobacteriia</taxon>
        <taxon>Flavobacteriales</taxon>
        <taxon>Weeksellaceae</taxon>
        <taxon>Chryseobacterium group</taxon>
        <taxon>Epilithonimonas</taxon>
    </lineage>
</organism>
<sequence>MTLDIDKAKKIQDRLNEQSVREVLGELPVAIINLLNSKVLNYCLHEHKTGIKTGHPIRIVNSWLAQDVIKIQEGDKGKIRRFDRLENIWLNIVFDARKFGIPIDDLKYTRKKLFESPVKNFSLFKLGVIKTIFAMPQVLVFPIGGKGSLYSIDAYAQWFSKKRFPPHAAFRLEDYIALEYPNNAFSEDFHIKNLFEDKNKMLLQYFLKTGDYQYVKVHLKQGDVRLIENSKSLIQNEEVMRRIGDWNFHKIDIIINDDLATSIKP</sequence>
<accession>A0ABY1R4Q0</accession>
<evidence type="ECO:0000313" key="1">
    <source>
        <dbReference type="EMBL" id="SMP95461.1"/>
    </source>
</evidence>
<comment type="caution">
    <text evidence="1">The sequence shown here is derived from an EMBL/GenBank/DDBJ whole genome shotgun (WGS) entry which is preliminary data.</text>
</comment>
<dbReference type="Proteomes" id="UP001158050">
    <property type="component" value="Unassembled WGS sequence"/>
</dbReference>
<proteinExistence type="predicted"/>
<evidence type="ECO:0000313" key="2">
    <source>
        <dbReference type="Proteomes" id="UP001158050"/>
    </source>
</evidence>
<protein>
    <submittedName>
        <fullName evidence="1">Uncharacterized protein</fullName>
    </submittedName>
</protein>
<dbReference type="EMBL" id="FXUO01000007">
    <property type="protein sequence ID" value="SMP95461.1"/>
    <property type="molecule type" value="Genomic_DNA"/>
</dbReference>